<evidence type="ECO:0000313" key="2">
    <source>
        <dbReference type="EMBL" id="REH31045.1"/>
    </source>
</evidence>
<reference evidence="2 3" key="1">
    <citation type="submission" date="2018-08" db="EMBL/GenBank/DDBJ databases">
        <title>Genomic Encyclopedia of Archaeal and Bacterial Type Strains, Phase II (KMG-II): from individual species to whole genera.</title>
        <authorList>
            <person name="Goeker M."/>
        </authorList>
    </citation>
    <scope>NUCLEOTIDE SEQUENCE [LARGE SCALE GENOMIC DNA]</scope>
    <source>
        <strain evidence="2 3">DSM 45791</strain>
    </source>
</reference>
<dbReference type="Proteomes" id="UP000256269">
    <property type="component" value="Unassembled WGS sequence"/>
</dbReference>
<keyword evidence="1" id="KW-0472">Membrane</keyword>
<name>A0A3E0GWI7_9PSEU</name>
<keyword evidence="1" id="KW-1133">Transmembrane helix</keyword>
<dbReference type="EMBL" id="QUNO01000022">
    <property type="protein sequence ID" value="REH31045.1"/>
    <property type="molecule type" value="Genomic_DNA"/>
</dbReference>
<comment type="caution">
    <text evidence="2">The sequence shown here is derived from an EMBL/GenBank/DDBJ whole genome shotgun (WGS) entry which is preliminary data.</text>
</comment>
<keyword evidence="1" id="KW-0812">Transmembrane</keyword>
<keyword evidence="3" id="KW-1185">Reference proteome</keyword>
<dbReference type="OrthoDB" id="3618711at2"/>
<feature type="transmembrane region" description="Helical" evidence="1">
    <location>
        <begin position="128"/>
        <end position="151"/>
    </location>
</feature>
<feature type="transmembrane region" description="Helical" evidence="1">
    <location>
        <begin position="102"/>
        <end position="122"/>
    </location>
</feature>
<organism evidence="2 3">
    <name type="scientific">Kutzneria buriramensis</name>
    <dbReference type="NCBI Taxonomy" id="1045776"/>
    <lineage>
        <taxon>Bacteria</taxon>
        <taxon>Bacillati</taxon>
        <taxon>Actinomycetota</taxon>
        <taxon>Actinomycetes</taxon>
        <taxon>Pseudonocardiales</taxon>
        <taxon>Pseudonocardiaceae</taxon>
        <taxon>Kutzneria</taxon>
    </lineage>
</organism>
<protein>
    <submittedName>
        <fullName evidence="2">Type II secretion system (T2SS) protein F</fullName>
    </submittedName>
</protein>
<feature type="transmembrane region" description="Helical" evidence="1">
    <location>
        <begin position="6"/>
        <end position="23"/>
    </location>
</feature>
<proteinExistence type="predicted"/>
<gene>
    <name evidence="2" type="ORF">BCF44_12268</name>
</gene>
<accession>A0A3E0GWI7</accession>
<dbReference type="PANTHER" id="PTHR35007">
    <property type="entry name" value="INTEGRAL MEMBRANE PROTEIN-RELATED"/>
    <property type="match status" value="1"/>
</dbReference>
<dbReference type="RefSeq" id="WP_116180866.1">
    <property type="nucleotide sequence ID" value="NZ_CP144376.1"/>
</dbReference>
<evidence type="ECO:0000256" key="1">
    <source>
        <dbReference type="SAM" id="Phobius"/>
    </source>
</evidence>
<sequence>MSGNLVFLLIAGGAVGLGVLLLLRGLAPVQTDLADGLARLDTSTLLAEQPGLASLGTVEDPTTLTRLFTAVSHRLGRLNITTPDSDLQILSMTRDQYIGLRVLAPLVGLALGPVLTVLGWVAGFPIPVVFSLVESLLLAAVIWWCVGRVVAGRAEDARREMRYALVSYINVVALHRAAGAGIVSALHEAATVSGSWAFRQITRQLAYSERAGQQPWEGLADLARTLDIKELADIGSIASVSGVEGAAVFDTLLARARSLRSQLLADEKTEAAESSTKLTYPQTVLAAVVMVFLLFPAMMRLLGG</sequence>
<evidence type="ECO:0000313" key="3">
    <source>
        <dbReference type="Proteomes" id="UP000256269"/>
    </source>
</evidence>
<feature type="transmembrane region" description="Helical" evidence="1">
    <location>
        <begin position="163"/>
        <end position="186"/>
    </location>
</feature>
<dbReference type="AlphaFoldDB" id="A0A3E0GWI7"/>
<feature type="transmembrane region" description="Helical" evidence="1">
    <location>
        <begin position="284"/>
        <end position="303"/>
    </location>
</feature>
<dbReference type="PANTHER" id="PTHR35007:SF1">
    <property type="entry name" value="PILUS ASSEMBLY PROTEIN"/>
    <property type="match status" value="1"/>
</dbReference>